<dbReference type="Pfam" id="PF01979">
    <property type="entry name" value="Amidohydro_1"/>
    <property type="match status" value="1"/>
</dbReference>
<dbReference type="SUPFAM" id="SSF51556">
    <property type="entry name" value="Metallo-dependent hydrolases"/>
    <property type="match status" value="1"/>
</dbReference>
<protein>
    <submittedName>
        <fullName evidence="2">Amidohydrolase family protein</fullName>
    </submittedName>
</protein>
<dbReference type="EMBL" id="JAVYAA010000006">
    <property type="protein sequence ID" value="MDT8979064.1"/>
    <property type="molecule type" value="Genomic_DNA"/>
</dbReference>
<dbReference type="InterPro" id="IPR032466">
    <property type="entry name" value="Metal_Hydrolase"/>
</dbReference>
<reference evidence="3" key="1">
    <citation type="submission" date="2023-09" db="EMBL/GenBank/DDBJ databases">
        <title>Paenibacillus sp. chi10 Genome sequencing and assembly.</title>
        <authorList>
            <person name="Kim I."/>
        </authorList>
    </citation>
    <scope>NUCLEOTIDE SEQUENCE [LARGE SCALE GENOMIC DNA]</scope>
    <source>
        <strain evidence="3">chi10</strain>
    </source>
</reference>
<dbReference type="Gene3D" id="2.30.40.10">
    <property type="entry name" value="Urease, subunit C, domain 1"/>
    <property type="match status" value="1"/>
</dbReference>
<comment type="caution">
    <text evidence="2">The sequence shown here is derived from an EMBL/GenBank/DDBJ whole genome shotgun (WGS) entry which is preliminary data.</text>
</comment>
<dbReference type="AlphaFoldDB" id="A0AAJ2NAU1"/>
<feature type="domain" description="Amidohydrolase-related" evidence="1">
    <location>
        <begin position="55"/>
        <end position="403"/>
    </location>
</feature>
<gene>
    <name evidence="2" type="ORF">RQP50_22755</name>
</gene>
<name>A0AAJ2NAU1_9BACL</name>
<dbReference type="RefSeq" id="WP_315746835.1">
    <property type="nucleotide sequence ID" value="NZ_JAVYAA010000006.1"/>
</dbReference>
<dbReference type="CDD" id="cd01299">
    <property type="entry name" value="Met_dep_hydrolase_A"/>
    <property type="match status" value="1"/>
</dbReference>
<dbReference type="PANTHER" id="PTHR43135:SF3">
    <property type="entry name" value="ALPHA-D-RIBOSE 1-METHYLPHOSPHONATE 5-TRIPHOSPHATE DIPHOSPHATASE"/>
    <property type="match status" value="1"/>
</dbReference>
<accession>A0AAJ2NAU1</accession>
<dbReference type="SUPFAM" id="SSF51338">
    <property type="entry name" value="Composite domain of metallo-dependent hydrolases"/>
    <property type="match status" value="1"/>
</dbReference>
<evidence type="ECO:0000259" key="1">
    <source>
        <dbReference type="Pfam" id="PF01979"/>
    </source>
</evidence>
<dbReference type="Gene3D" id="3.20.20.140">
    <property type="entry name" value="Metal-dependent hydrolases"/>
    <property type="match status" value="1"/>
</dbReference>
<organism evidence="2 3">
    <name type="scientific">Paenibacillus suaedae</name>
    <dbReference type="NCBI Taxonomy" id="3077233"/>
    <lineage>
        <taxon>Bacteria</taxon>
        <taxon>Bacillati</taxon>
        <taxon>Bacillota</taxon>
        <taxon>Bacilli</taxon>
        <taxon>Bacillales</taxon>
        <taxon>Paenibacillaceae</taxon>
        <taxon>Paenibacillus</taxon>
    </lineage>
</organism>
<dbReference type="InterPro" id="IPR057744">
    <property type="entry name" value="OTAase-like"/>
</dbReference>
<dbReference type="PANTHER" id="PTHR43135">
    <property type="entry name" value="ALPHA-D-RIBOSE 1-METHYLPHOSPHONATE 5-TRIPHOSPHATE DIPHOSPHATASE"/>
    <property type="match status" value="1"/>
</dbReference>
<dbReference type="InterPro" id="IPR051781">
    <property type="entry name" value="Metallo-dep_Hydrolase"/>
</dbReference>
<sequence length="405" mass="43229">MSAIFFKGGTLIDGKGRYIEDAGVLVQQDVIVQAGKASEITVAAEARVEELDGKIIMPGLIDAHLHLVGARTPNMVAASITPSEILMGRALNDTKKMINAGVTSVRDVGSHIAVHVRNLIKEGEFDGPRIKTSYQMLSQTGGHGDLHMLPPQFNKYGHICDGIAECSKAARTMFRQGADFIKVCASGGVLSEKDDPRSPQFTIDELKAIVYEAEAAGSYVAAHAQSTVGIKNALIAGVKTIEHGVLIDDEGIELMLKADAILVPTMTITHLIVTHGSRMGLPEASLQKAILLNNVHNQNMQKAYRAGVKIAMGTDLMGVPPIEHGQHAMELSLLVSEIGLCPMEAIIAATRTAAEACAMQDSIGTIEAGKQADLLIVSHNPLHNIKVLEDCANIEQVYVGGKRLK</sequence>
<dbReference type="InterPro" id="IPR006680">
    <property type="entry name" value="Amidohydro-rel"/>
</dbReference>
<keyword evidence="3" id="KW-1185">Reference proteome</keyword>
<dbReference type="InterPro" id="IPR011059">
    <property type="entry name" value="Metal-dep_hydrolase_composite"/>
</dbReference>
<dbReference type="Proteomes" id="UP001250538">
    <property type="component" value="Unassembled WGS sequence"/>
</dbReference>
<proteinExistence type="predicted"/>
<evidence type="ECO:0000313" key="2">
    <source>
        <dbReference type="EMBL" id="MDT8979064.1"/>
    </source>
</evidence>
<dbReference type="GO" id="GO:0016810">
    <property type="term" value="F:hydrolase activity, acting on carbon-nitrogen (but not peptide) bonds"/>
    <property type="evidence" value="ECO:0007669"/>
    <property type="project" value="InterPro"/>
</dbReference>
<evidence type="ECO:0000313" key="3">
    <source>
        <dbReference type="Proteomes" id="UP001250538"/>
    </source>
</evidence>